<evidence type="ECO:0000256" key="3">
    <source>
        <dbReference type="ARBA" id="ARBA00023004"/>
    </source>
</evidence>
<keyword evidence="3 4" id="KW-0408">Iron</keyword>
<protein>
    <submittedName>
        <fullName evidence="7">Cytochrome c</fullName>
    </submittedName>
</protein>
<dbReference type="GO" id="GO:0046872">
    <property type="term" value="F:metal ion binding"/>
    <property type="evidence" value="ECO:0007669"/>
    <property type="project" value="UniProtKB-KW"/>
</dbReference>
<dbReference type="Gene3D" id="2.120.10.30">
    <property type="entry name" value="TolB, C-terminal domain"/>
    <property type="match status" value="1"/>
</dbReference>
<dbReference type="SUPFAM" id="SSF56988">
    <property type="entry name" value="Anthrax protective antigen"/>
    <property type="match status" value="1"/>
</dbReference>
<evidence type="ECO:0000313" key="8">
    <source>
        <dbReference type="Proteomes" id="UP000320421"/>
    </source>
</evidence>
<dbReference type="InterPro" id="IPR036280">
    <property type="entry name" value="Multihaem_cyt_sf"/>
</dbReference>
<dbReference type="PANTHER" id="PTHR33546:SF1">
    <property type="entry name" value="LARGE, MULTIFUNCTIONAL SECRETED PROTEIN"/>
    <property type="match status" value="1"/>
</dbReference>
<feature type="domain" description="Cytochrome c" evidence="5">
    <location>
        <begin position="189"/>
        <end position="270"/>
    </location>
</feature>
<dbReference type="GO" id="GO:0020037">
    <property type="term" value="F:heme binding"/>
    <property type="evidence" value="ECO:0007669"/>
    <property type="project" value="InterPro"/>
</dbReference>
<dbReference type="SUPFAM" id="SSF48695">
    <property type="entry name" value="Multiheme cytochromes"/>
    <property type="match status" value="1"/>
</dbReference>
<dbReference type="InterPro" id="IPR011658">
    <property type="entry name" value="PA14_dom"/>
</dbReference>
<dbReference type="Proteomes" id="UP000320421">
    <property type="component" value="Chromosome"/>
</dbReference>
<dbReference type="Pfam" id="PF13442">
    <property type="entry name" value="Cytochrome_CBB3"/>
    <property type="match status" value="1"/>
</dbReference>
<keyword evidence="2 4" id="KW-0479">Metal-binding</keyword>
<evidence type="ECO:0000259" key="5">
    <source>
        <dbReference type="PROSITE" id="PS51007"/>
    </source>
</evidence>
<keyword evidence="8" id="KW-1185">Reference proteome</keyword>
<dbReference type="SUPFAM" id="SSF46626">
    <property type="entry name" value="Cytochrome c"/>
    <property type="match status" value="3"/>
</dbReference>
<sequence length="1409" mass="156793">MKLSQRIPSSWIRGILPLLAFLSLIFFCSLSQTRLIAEEIDPEEDDYPPGLLATYKAGGKEIQRIDADIAFDWGKQAPLPQLPDGNFTADWTSLILVKQPGEYQLSAYLVGEVKVEIDGKTVLEGKRETPGWVVGPKYEQNFGEFELQVSYKKTAPEARLQLFWSSNLFGLEPIQSNILYREAGSPEVAQIWRGRTHFDAHRCNRCHQRSGQATSPAAPDLTHVTTALNPEWLVRKIQNDDAIAAHAKMPFFGFNQQEAESIAAYLYANAKNASLKKIPAPKKDKKTKKAPTRDEEQRAGEILMHSVGCLACHTIDGKGNQQPFSGGDLSSIGDKRNEIWLFNWLSDPAKLNKDHRMPVVKLSTDERRQLAYALAALKQAKLPTGQKPTSDKQTIAAGQKLIAQARCAACHTIPGIEKPNLQISDLTKPVTSWDNSCLAETPDLKQGRPAYRTIDRDAVKAYLAASYHAPSPENEFDRGRYVLEQRNCIYCHERDRHEGITQIAGQMAKFDPALAGQSEAMIPPALTAVGDKLKHEALAEAVSGQQKTLRMPWLRVRMPRFEHTEADKQALLGYLVSHDRVPDDGPRQPGFMVESSDKDRAQLLIAGQTITGAKGFSCISCHELGDYKPRNVALGTRGSNLLMLGKRMRKEYFLRWVHNPLRIVPGMEMPALKKSVPKVLGGDINRQLDAIWLGLNDPQFKVPTNPSVVEQFFTIAAGEPARIVRDVFTNPKETGGGYVPRAFAVGFDNGHNLLFDLDQFSLVQWTLGDLARQRTEGKSWYWDMAGTPIVTGYNRGFEFVLAKAGKEPLQVVYPHLENGSTGTLRSYDSQSNRITLNYELNFKIGDQIQTVAVTETFEPLRGQDKGSGWQRDIKATNLPTGYDLYVGRPRFSKSIGSPTISDLTRPDEKWLHISDNNSHEYIKATGGKQDRVALTLNYLCELKVDGLDVKIKPEPNQTLEKVTSAPGFDGVRLPLDRGIMPTAMAWRNDGTLIFTSLKGDVYLAKDTNGDGVEDEMILFEEGLSAPFGIVADGSDIIVSHKPEVLRLSDTDGDGRADKRTIVASGWGFNDNYHDWASGCIRDSKGNLYIGLGSDYAQMKRPDDQIHWRGKILKITYNGNIEVLGHAFRYPTGLAINSKDEIFISDQQGVQNTFNEINFLIPGKAYGVPSQSDLRNKENLEETRAAIQVPHPWTRSVNGLTCIPKQFPYASLFDQGLGCEYNNRFLIRFTQQKVGDSVQGATYYFTRADVPPDEFNFTGPMSVAVSPKGDIYVGSIHDSGWLGGRNTGSIVKLTPNGKLPNGIKELRATSDGFELEFFSPVDAKKAADKEAYTIAGYTRVWSGSYASPDSGRYKVEVEGVILSDDHKTVRLKVNELKEKFVYEVNCQQIGTGDEKLFPVTGHYSMNRIPE</sequence>
<dbReference type="GO" id="GO:0009055">
    <property type="term" value="F:electron transfer activity"/>
    <property type="evidence" value="ECO:0007669"/>
    <property type="project" value="InterPro"/>
</dbReference>
<proteinExistence type="predicted"/>
<dbReference type="Pfam" id="PF23500">
    <property type="entry name" value="DUF7133"/>
    <property type="match status" value="1"/>
</dbReference>
<dbReference type="InterPro" id="IPR036909">
    <property type="entry name" value="Cyt_c-like_dom_sf"/>
</dbReference>
<dbReference type="OrthoDB" id="233791at2"/>
<feature type="domain" description="Cytochrome c" evidence="5">
    <location>
        <begin position="474"/>
        <end position="579"/>
    </location>
</feature>
<dbReference type="InterPro" id="IPR037524">
    <property type="entry name" value="PA14/GLEYA"/>
</dbReference>
<dbReference type="InterPro" id="IPR011042">
    <property type="entry name" value="6-blade_b-propeller_TolB-like"/>
</dbReference>
<evidence type="ECO:0000313" key="7">
    <source>
        <dbReference type="EMBL" id="QDT22838.1"/>
    </source>
</evidence>
<dbReference type="SMART" id="SM00758">
    <property type="entry name" value="PA14"/>
    <property type="match status" value="1"/>
</dbReference>
<dbReference type="SUPFAM" id="SSF50952">
    <property type="entry name" value="Soluble quinoprotein glucose dehydrogenase"/>
    <property type="match status" value="1"/>
</dbReference>
<reference evidence="7 8" key="1">
    <citation type="submission" date="2019-02" db="EMBL/GenBank/DDBJ databases">
        <title>Deep-cultivation of Planctomycetes and their phenomic and genomic characterization uncovers novel biology.</title>
        <authorList>
            <person name="Wiegand S."/>
            <person name="Jogler M."/>
            <person name="Boedeker C."/>
            <person name="Pinto D."/>
            <person name="Vollmers J."/>
            <person name="Rivas-Marin E."/>
            <person name="Kohn T."/>
            <person name="Peeters S.H."/>
            <person name="Heuer A."/>
            <person name="Rast P."/>
            <person name="Oberbeckmann S."/>
            <person name="Bunk B."/>
            <person name="Jeske O."/>
            <person name="Meyerdierks A."/>
            <person name="Storesund J.E."/>
            <person name="Kallscheuer N."/>
            <person name="Luecker S."/>
            <person name="Lage O.M."/>
            <person name="Pohl T."/>
            <person name="Merkel B.J."/>
            <person name="Hornburger P."/>
            <person name="Mueller R.-W."/>
            <person name="Bruemmer F."/>
            <person name="Labrenz M."/>
            <person name="Spormann A.M."/>
            <person name="Op den Camp H."/>
            <person name="Overmann J."/>
            <person name="Amann R."/>
            <person name="Jetten M.S.M."/>
            <person name="Mascher T."/>
            <person name="Medema M.H."/>
            <person name="Devos D.P."/>
            <person name="Kaster A.-K."/>
            <person name="Ovreas L."/>
            <person name="Rohde M."/>
            <person name="Galperin M.Y."/>
            <person name="Jogler C."/>
        </authorList>
    </citation>
    <scope>NUCLEOTIDE SEQUENCE [LARGE SCALE GENOMIC DNA]</scope>
    <source>
        <strain evidence="7 8">HG66A1</strain>
    </source>
</reference>
<dbReference type="Gene3D" id="1.10.760.10">
    <property type="entry name" value="Cytochrome c-like domain"/>
    <property type="match status" value="5"/>
</dbReference>
<evidence type="ECO:0000259" key="6">
    <source>
        <dbReference type="PROSITE" id="PS51820"/>
    </source>
</evidence>
<feature type="domain" description="PA14" evidence="6">
    <location>
        <begin position="46"/>
        <end position="178"/>
    </location>
</feature>
<dbReference type="EMBL" id="CP036266">
    <property type="protein sequence ID" value="QDT22838.1"/>
    <property type="molecule type" value="Genomic_DNA"/>
</dbReference>
<keyword evidence="1 4" id="KW-0349">Heme</keyword>
<dbReference type="InterPro" id="IPR055557">
    <property type="entry name" value="DUF7133"/>
</dbReference>
<feature type="domain" description="Cytochrome c" evidence="5">
    <location>
        <begin position="393"/>
        <end position="467"/>
    </location>
</feature>
<gene>
    <name evidence="7" type="ORF">HG66A1_46490</name>
</gene>
<evidence type="ECO:0000256" key="2">
    <source>
        <dbReference type="ARBA" id="ARBA00022723"/>
    </source>
</evidence>
<dbReference type="Pfam" id="PF07691">
    <property type="entry name" value="PA14"/>
    <property type="match status" value="1"/>
</dbReference>
<dbReference type="PROSITE" id="PS51820">
    <property type="entry name" value="PA14"/>
    <property type="match status" value="1"/>
</dbReference>
<accession>A0A517PU10</accession>
<name>A0A517PU10_9PLAN</name>
<dbReference type="InterPro" id="IPR009056">
    <property type="entry name" value="Cyt_c-like_dom"/>
</dbReference>
<organism evidence="7 8">
    <name type="scientific">Gimesia chilikensis</name>
    <dbReference type="NCBI Taxonomy" id="2605989"/>
    <lineage>
        <taxon>Bacteria</taxon>
        <taxon>Pseudomonadati</taxon>
        <taxon>Planctomycetota</taxon>
        <taxon>Planctomycetia</taxon>
        <taxon>Planctomycetales</taxon>
        <taxon>Planctomycetaceae</taxon>
        <taxon>Gimesia</taxon>
    </lineage>
</organism>
<evidence type="ECO:0000256" key="1">
    <source>
        <dbReference type="ARBA" id="ARBA00022617"/>
    </source>
</evidence>
<dbReference type="RefSeq" id="WP_145189330.1">
    <property type="nucleotide sequence ID" value="NZ_CP036266.1"/>
</dbReference>
<dbReference type="PROSITE" id="PS51007">
    <property type="entry name" value="CYTC"/>
    <property type="match status" value="3"/>
</dbReference>
<dbReference type="PANTHER" id="PTHR33546">
    <property type="entry name" value="LARGE, MULTIFUNCTIONAL SECRETED PROTEIN-RELATED"/>
    <property type="match status" value="1"/>
</dbReference>
<dbReference type="InterPro" id="IPR011041">
    <property type="entry name" value="Quinoprot_gluc/sorb_DH_b-prop"/>
</dbReference>
<evidence type="ECO:0000256" key="4">
    <source>
        <dbReference type="PROSITE-ProRule" id="PRU00433"/>
    </source>
</evidence>